<dbReference type="Gene3D" id="2.170.130.10">
    <property type="entry name" value="TonB-dependent receptor, plug domain"/>
    <property type="match status" value="1"/>
</dbReference>
<dbReference type="Proteomes" id="UP000603640">
    <property type="component" value="Unassembled WGS sequence"/>
</dbReference>
<dbReference type="SUPFAM" id="SSF56935">
    <property type="entry name" value="Porins"/>
    <property type="match status" value="1"/>
</dbReference>
<dbReference type="InterPro" id="IPR008969">
    <property type="entry name" value="CarboxyPept-like_regulatory"/>
</dbReference>
<keyword evidence="3" id="KW-0121">Carboxypeptidase</keyword>
<dbReference type="Gene3D" id="2.60.40.1930">
    <property type="match status" value="1"/>
</dbReference>
<dbReference type="InterPro" id="IPR051802">
    <property type="entry name" value="YfhM-like"/>
</dbReference>
<dbReference type="GO" id="GO:0004866">
    <property type="term" value="F:endopeptidase inhibitor activity"/>
    <property type="evidence" value="ECO:0007669"/>
    <property type="project" value="InterPro"/>
</dbReference>
<dbReference type="EMBL" id="JACRVF010000005">
    <property type="protein sequence ID" value="MBC5994457.1"/>
    <property type="molecule type" value="Genomic_DNA"/>
</dbReference>
<dbReference type="GO" id="GO:0004180">
    <property type="term" value="F:carboxypeptidase activity"/>
    <property type="evidence" value="ECO:0007669"/>
    <property type="project" value="UniProtKB-KW"/>
</dbReference>
<dbReference type="Pfam" id="PF17973">
    <property type="entry name" value="bMG10"/>
    <property type="match status" value="1"/>
</dbReference>
<dbReference type="SUPFAM" id="SSF48239">
    <property type="entry name" value="Terpenoid cyclases/Protein prenyltransferases"/>
    <property type="match status" value="1"/>
</dbReference>
<dbReference type="InterPro" id="IPR041246">
    <property type="entry name" value="Bact_MG10"/>
</dbReference>
<feature type="signal peptide" evidence="1">
    <location>
        <begin position="1"/>
        <end position="20"/>
    </location>
</feature>
<dbReference type="InterPro" id="IPR008930">
    <property type="entry name" value="Terpenoid_cyclase/PrenylTrfase"/>
</dbReference>
<dbReference type="SMART" id="SM01360">
    <property type="entry name" value="A2M"/>
    <property type="match status" value="1"/>
</dbReference>
<accession>A0A923NBN5</accession>
<keyword evidence="3" id="KW-0378">Hydrolase</keyword>
<feature type="domain" description="Alpha-2-macroglobulin" evidence="2">
    <location>
        <begin position="1321"/>
        <end position="1411"/>
    </location>
</feature>
<proteinExistence type="predicted"/>
<gene>
    <name evidence="3" type="ORF">H8S84_16560</name>
</gene>
<sequence length="1949" mass="221846">MLKQLILPFLILFCGSLCFAQSKVETSKIRSHYNYVYKLTDTEAETVYKNGSEVVGPSYFHTLTDSFTVAENYTKKLPQGHYLFMHSNGPDLVYTLTTYTSLAVKLLQIKPALAILVHDSLGNIITDAEVRVNNKKASFDPATKTYRLKKTPKDGFLSVSRNNFTLYQNLEKKEENTYVIRHSVVKRIIHTVPIRYTWRPFYDAFQSMRRFYPVGWVRSIFSIFDDTYRETEKKEKYRGYMVFNKPMYQPGDTVKYKAFVVKRNGKPVKETARLELQKYGSKSIKLGEVKPYRAGAYEGYFVLHDSLKLELDRQYFFYLYEQGSKREQYILGRFSYEDYELKENEYTLDLKHKEHQSGQGNSITGRGKNANGMNLLDARVELTVTTTRVVSSEQPVIFVPDTLWVHRQPLDAVGETTICIPDSIFPKASVNYLVSATFLNSSNERTVKSKGAKYVHTPAILNITLLQDSLLVQYRKGDLSKPKEAIITAYDPEYNDLSKLKATLPVRLPLNPYANGYDVRAGKLTDNLELTDKDAQITLQTARTNDSVYFSLQNPRKLPYWYFIYRGEQLVTRGQGNEVNYYTALKANSDKPYFVDVHYVWAGEVYKLHEAAPLNKHLLTIDLQTPQVVYPGQEASMKISVKDGKGKPLPGVDLIAYAVTSKFKNQNVPNLPTWSKYRPQKPVRKIALEEDEVTGRKLMDWEYWSSRMGLDSIAYYNFLYPGSGIFTEYATTLDSITQVSPFVVDSGRVVPVHVVYLDEVPVYFSKTDVLPAYAFAADSGYHTLKLRTTDKLITLDSVYLQHKHRLIISADITAAGNPYAQAAEKGKLSEGERRKLYGYLFYAAQNYDDNTAYFKQGNRIHLLEKRPHSFYSYQKEEKKFLMGPFSPNWMQYVRLSDFTTNFLMEPAYSYHFAPNLLKMREQQLPDFLHKLPLWNKGERSTVPLRQETLTEQRIHESWEKAQYEYLLGKLYTSNTSHTSKGKGRLGWQLHKDMEQQVKLVLLHKAGKPDSLVIYPRETAILYNLPPARYTLTLAFTNGKYVAANVAVKASGQTQLYFDSTDVKPTSKESECLLRLIDEKVKQLRKVYKEVAIELQQQLEAARQTTYSYTNGSEQFSNEITGVVTDPQSNMPLPGVVVLVKGTSVGTTTDASGWYTLYGPANGVLVFRYIGYSTQEENINNRERIDVKISPDVKQLQEVVVVGYGTQQRSAMTSSVATVLQGQAAGVAGSSAVIRIRGNSSINAQDAKPLLIVDGMPYSGSQVDIENVVSTNVLKGEQATALYGAAGAAGVIIITTKKGSSLANPEMPAQGENSIRNNFSDYAIWQPRLTTNKQGEATFTATFPDDITNWSTYVVGMDYKKRSGLYKTSIKSFKAMMATLHLPRFLVEGDKAYVVGKALNYLPDSAEVTTTFELGGKKIKEAKKLLSRSFTDTLHITAPAVAPDSLEVLYSLGQESGFADGERRHVQIYPKGVSETIGHFLPLYTDTTFTLAFDPAKGPVRLRTQGDLLEVMLEEIDYLYKYEYWCSEQAASKLKGLLLEKRIRKQLGQPFEHDRMVKRLIRHLEKTQLTNGAWTWWQEGPAYAWITSHVTEALVMAKVEGYTVKYKEQALADYLVQVMESGLYSDKLAALETLQQLNAKVDYTRYVQELTKQKRQSLEEQLRLTRLRQQHNMPVQLDTLQKYKKRTMLGGLFWGEPKYSLFNNSISNTLLAYRVLRAAGGYERELAQIRTYLLSERRNGHWRNTYESARTLEALLPDLLNQEQDKPRVEANTFSVAGAVNFEAKGFRSDTTFTATQPIQVKKQGNLPLYFTAYQTFWNRTPQPVEKDFIVKTSLKGMKADAVLKAGVPVEMLVEVEVKADADYVMIEVPIPASCSYDGKGGQGSYEVHREYYRDKVSIFSNRLPKGKYMYTIKLLPRYSGTYTINPAKAELMYFPTFYGREKLKQVTVK</sequence>
<evidence type="ECO:0000313" key="4">
    <source>
        <dbReference type="Proteomes" id="UP000603640"/>
    </source>
</evidence>
<dbReference type="RefSeq" id="WP_187068479.1">
    <property type="nucleotide sequence ID" value="NZ_JACRVF010000005.1"/>
</dbReference>
<dbReference type="InterPro" id="IPR001599">
    <property type="entry name" value="Macroglobln_a2"/>
</dbReference>
<dbReference type="Gene3D" id="1.50.10.20">
    <property type="match status" value="1"/>
</dbReference>
<dbReference type="InterPro" id="IPR037066">
    <property type="entry name" value="Plug_dom_sf"/>
</dbReference>
<organism evidence="3 4">
    <name type="scientific">Pontibacter cellulosilyticus</name>
    <dbReference type="NCBI Taxonomy" id="1720253"/>
    <lineage>
        <taxon>Bacteria</taxon>
        <taxon>Pseudomonadati</taxon>
        <taxon>Bacteroidota</taxon>
        <taxon>Cytophagia</taxon>
        <taxon>Cytophagales</taxon>
        <taxon>Hymenobacteraceae</taxon>
        <taxon>Pontibacter</taxon>
    </lineage>
</organism>
<dbReference type="Gene3D" id="2.60.40.1120">
    <property type="entry name" value="Carboxypeptidase-like, regulatory domain"/>
    <property type="match status" value="1"/>
</dbReference>
<name>A0A923NBN5_9BACT</name>
<keyword evidence="3" id="KW-0645">Protease</keyword>
<dbReference type="PANTHER" id="PTHR40094:SF1">
    <property type="entry name" value="UBIQUITIN DOMAIN-CONTAINING PROTEIN"/>
    <property type="match status" value="1"/>
</dbReference>
<keyword evidence="1" id="KW-0732">Signal</keyword>
<comment type="caution">
    <text evidence="3">The sequence shown here is derived from an EMBL/GenBank/DDBJ whole genome shotgun (WGS) entry which is preliminary data.</text>
</comment>
<evidence type="ECO:0000259" key="2">
    <source>
        <dbReference type="SMART" id="SM01360"/>
    </source>
</evidence>
<evidence type="ECO:0000313" key="3">
    <source>
        <dbReference type="EMBL" id="MBC5994457.1"/>
    </source>
</evidence>
<dbReference type="Pfam" id="PF13715">
    <property type="entry name" value="CarbopepD_reg_2"/>
    <property type="match status" value="1"/>
</dbReference>
<reference evidence="3" key="1">
    <citation type="submission" date="2020-08" db="EMBL/GenBank/DDBJ databases">
        <title>Pontibacter sp. SD6 16S ribosomal RNA gene Genome sequencing and assembly.</title>
        <authorList>
            <person name="Kang M."/>
        </authorList>
    </citation>
    <scope>NUCLEOTIDE SEQUENCE</scope>
    <source>
        <strain evidence="3">SD6</strain>
    </source>
</reference>
<dbReference type="PANTHER" id="PTHR40094">
    <property type="entry name" value="ALPHA-2-MACROGLOBULIN HOMOLOG"/>
    <property type="match status" value="1"/>
</dbReference>
<dbReference type="Pfam" id="PF00207">
    <property type="entry name" value="A2M"/>
    <property type="match status" value="1"/>
</dbReference>
<protein>
    <submittedName>
        <fullName evidence="3">Carboxypeptidase-like regulatory domain-containing protein</fullName>
    </submittedName>
</protein>
<keyword evidence="4" id="KW-1185">Reference proteome</keyword>
<dbReference type="SUPFAM" id="SSF49464">
    <property type="entry name" value="Carboxypeptidase regulatory domain-like"/>
    <property type="match status" value="1"/>
</dbReference>
<evidence type="ECO:0000256" key="1">
    <source>
        <dbReference type="SAM" id="SignalP"/>
    </source>
</evidence>
<feature type="chain" id="PRO_5037801573" evidence="1">
    <location>
        <begin position="21"/>
        <end position="1949"/>
    </location>
</feature>